<gene>
    <name evidence="1" type="ORF">TPE_0292</name>
</gene>
<dbReference type="KEGG" id="tped:TPE_0292"/>
<organism evidence="1 2">
    <name type="scientific">Treponema pedis str. T A4</name>
    <dbReference type="NCBI Taxonomy" id="1291379"/>
    <lineage>
        <taxon>Bacteria</taxon>
        <taxon>Pseudomonadati</taxon>
        <taxon>Spirochaetota</taxon>
        <taxon>Spirochaetia</taxon>
        <taxon>Spirochaetales</taxon>
        <taxon>Treponemataceae</taxon>
        <taxon>Treponema</taxon>
    </lineage>
</organism>
<proteinExistence type="predicted"/>
<dbReference type="RefSeq" id="WP_020964088.1">
    <property type="nucleotide sequence ID" value="NC_022097.1"/>
</dbReference>
<name>S5ZXU4_9SPIR</name>
<dbReference type="Proteomes" id="UP000015620">
    <property type="component" value="Chromosome"/>
</dbReference>
<evidence type="ECO:0000313" key="1">
    <source>
        <dbReference type="EMBL" id="AGT42788.1"/>
    </source>
</evidence>
<dbReference type="AlphaFoldDB" id="S5ZXU4"/>
<sequence length="436" mass="49771">MKKIIGIMFIFSIGLNLLWGIILPDGTDALIDYVDKYDNGSIYRIKLSEDTELTTKAGKFIFKTDKMIEFYENGFIKSGELKNGNTIEFYENGMMKQIELVNNIKLNTKNGSLIFIGDIHSKNKVEFYENGIVKTGWLKDSQIIKTGIGDIKTDGRIHFYENGGISWVEIKPKQINTSIGKIETTKLFFNKKGSLSMCKISPQKITSGKYSGLEFLSSFTIYDEIAFYENGKIKNFSLRSNDWIKTNIGKIKVTKDGGFLEIYENGNLKKAFIQSQVFDTPLGLISLSNINLYESGKFESIKILENTIALPEQYRMYTEINEEGFGQSEMTIPECSAIGFYESGGIKWGRIHHSHSFLIQNNKTNKNEICVEPWFYEDGKPMGSRIAYNSDIPYYIIFSEEGEFLNRAVIDETTGTLRKASQDELQELNLETETYY</sequence>
<protein>
    <submittedName>
        <fullName evidence="1">Uncharacterized protein</fullName>
    </submittedName>
</protein>
<dbReference type="PATRIC" id="fig|1291379.3.peg.291"/>
<dbReference type="GeneID" id="301089005"/>
<evidence type="ECO:0000313" key="2">
    <source>
        <dbReference type="Proteomes" id="UP000015620"/>
    </source>
</evidence>
<dbReference type="EMBL" id="CP004120">
    <property type="protein sequence ID" value="AGT42788.1"/>
    <property type="molecule type" value="Genomic_DNA"/>
</dbReference>
<dbReference type="HOGENOM" id="CLU_628424_0_0_12"/>
<accession>S5ZXU4</accession>
<keyword evidence="2" id="KW-1185">Reference proteome</keyword>
<reference evidence="1 2" key="1">
    <citation type="journal article" date="2013" name="PLoS ONE">
        <title>Genome-Wide Relatedness of Treponema pedis, from Gingiva and Necrotic Skin Lesions of Pigs, with the Human Oral Pathogen Treponema denticola.</title>
        <authorList>
            <person name="Svartstrom O."/>
            <person name="Mushtaq M."/>
            <person name="Pringle M."/>
            <person name="Segerman B."/>
        </authorList>
    </citation>
    <scope>NUCLEOTIDE SEQUENCE [LARGE SCALE GENOMIC DNA]</scope>
    <source>
        <strain evidence="1">T A4</strain>
    </source>
</reference>